<dbReference type="EMBL" id="JAAFZH010000004">
    <property type="protein sequence ID" value="NDU95664.1"/>
    <property type="molecule type" value="Genomic_DNA"/>
</dbReference>
<reference evidence="2 3" key="1">
    <citation type="submission" date="2020-02" db="EMBL/GenBank/DDBJ databases">
        <title>Draft genome sequence of two Spirosoma agri KCTC 52727 and Spirosoma terrae KCTC 52035.</title>
        <authorList>
            <person name="Rojas J."/>
            <person name="Ambika Manirajan B."/>
            <person name="Suarez C."/>
            <person name="Ratering S."/>
            <person name="Schnell S."/>
        </authorList>
    </citation>
    <scope>NUCLEOTIDE SEQUENCE [LARGE SCALE GENOMIC DNA]</scope>
    <source>
        <strain evidence="2 3">KCTC 52035</strain>
    </source>
</reference>
<comment type="caution">
    <text evidence="2">The sequence shown here is derived from an EMBL/GenBank/DDBJ whole genome shotgun (WGS) entry which is preliminary data.</text>
</comment>
<organism evidence="2 3">
    <name type="scientific">Spirosoma terrae</name>
    <dbReference type="NCBI Taxonomy" id="1968276"/>
    <lineage>
        <taxon>Bacteria</taxon>
        <taxon>Pseudomonadati</taxon>
        <taxon>Bacteroidota</taxon>
        <taxon>Cytophagia</taxon>
        <taxon>Cytophagales</taxon>
        <taxon>Cytophagaceae</taxon>
        <taxon>Spirosoma</taxon>
    </lineage>
</organism>
<evidence type="ECO:0000313" key="3">
    <source>
        <dbReference type="Proteomes" id="UP000474175"/>
    </source>
</evidence>
<protein>
    <recommendedName>
        <fullName evidence="1">DUF5983 domain-containing protein</fullName>
    </recommendedName>
</protein>
<evidence type="ECO:0000313" key="2">
    <source>
        <dbReference type="EMBL" id="NDU95664.1"/>
    </source>
</evidence>
<dbReference type="Pfam" id="PF19419">
    <property type="entry name" value="DUF5983"/>
    <property type="match status" value="1"/>
</dbReference>
<accession>A0A6L9L593</accession>
<proteinExistence type="predicted"/>
<gene>
    <name evidence="2" type="ORF">GK108_12340</name>
</gene>
<feature type="domain" description="DUF5983" evidence="1">
    <location>
        <begin position="13"/>
        <end position="108"/>
    </location>
</feature>
<dbReference type="AlphaFoldDB" id="A0A6L9L593"/>
<name>A0A6L9L593_9BACT</name>
<dbReference type="Proteomes" id="UP000474175">
    <property type="component" value="Unassembled WGS sequence"/>
</dbReference>
<dbReference type="InterPro" id="IPR046025">
    <property type="entry name" value="DUF5983"/>
</dbReference>
<dbReference type="RefSeq" id="WP_163948134.1">
    <property type="nucleotide sequence ID" value="NZ_JAAFZH010000004.1"/>
</dbReference>
<sequence length="108" mass="12521">MSVIYSKTQTGVFLEVSTAHLKKQDAQWLDLQAIAGEFSNWTVAKYPEGYFVVVPAELNDQAEINSGTFEHVPIRVLQHWLMADKAGCRIIRYDRDVEPYPDLDRYEW</sequence>
<evidence type="ECO:0000259" key="1">
    <source>
        <dbReference type="Pfam" id="PF19419"/>
    </source>
</evidence>
<keyword evidence="3" id="KW-1185">Reference proteome</keyword>